<reference evidence="1" key="1">
    <citation type="journal article" date="2019" name="Sci. Rep.">
        <title>Draft genome of Tanacetum cinerariifolium, the natural source of mosquito coil.</title>
        <authorList>
            <person name="Yamashiro T."/>
            <person name="Shiraishi A."/>
            <person name="Satake H."/>
            <person name="Nakayama K."/>
        </authorList>
    </citation>
    <scope>NUCLEOTIDE SEQUENCE</scope>
</reference>
<comment type="caution">
    <text evidence="1">The sequence shown here is derived from an EMBL/GenBank/DDBJ whole genome shotgun (WGS) entry which is preliminary data.</text>
</comment>
<dbReference type="EMBL" id="BKCJ011843761">
    <property type="protein sequence ID" value="GFD57670.1"/>
    <property type="molecule type" value="Genomic_DNA"/>
</dbReference>
<accession>A0A699XGZ7</accession>
<dbReference type="AlphaFoldDB" id="A0A699XGZ7"/>
<name>A0A699XGZ7_TANCI</name>
<organism evidence="1">
    <name type="scientific">Tanacetum cinerariifolium</name>
    <name type="common">Dalmatian daisy</name>
    <name type="synonym">Chrysanthemum cinerariifolium</name>
    <dbReference type="NCBI Taxonomy" id="118510"/>
    <lineage>
        <taxon>Eukaryota</taxon>
        <taxon>Viridiplantae</taxon>
        <taxon>Streptophyta</taxon>
        <taxon>Embryophyta</taxon>
        <taxon>Tracheophyta</taxon>
        <taxon>Spermatophyta</taxon>
        <taxon>Magnoliopsida</taxon>
        <taxon>eudicotyledons</taxon>
        <taxon>Gunneridae</taxon>
        <taxon>Pentapetalae</taxon>
        <taxon>asterids</taxon>
        <taxon>campanulids</taxon>
        <taxon>Asterales</taxon>
        <taxon>Asteraceae</taxon>
        <taxon>Asteroideae</taxon>
        <taxon>Anthemideae</taxon>
        <taxon>Anthemidinae</taxon>
        <taxon>Tanacetum</taxon>
    </lineage>
</organism>
<evidence type="ECO:0000313" key="1">
    <source>
        <dbReference type="EMBL" id="GFD57670.1"/>
    </source>
</evidence>
<gene>
    <name evidence="1" type="ORF">Tci_929639</name>
</gene>
<feature type="non-terminal residue" evidence="1">
    <location>
        <position position="1"/>
    </location>
</feature>
<proteinExistence type="predicted"/>
<sequence>ERDASNDAKSPGLADDCCRAPPPRVPLCRKPASAPPVAAPGPTLECPDQGCPLTARQPTVPVHGTAQVQQRE</sequence>
<protein>
    <submittedName>
        <fullName evidence="1">Uncharacterized protein</fullName>
    </submittedName>
</protein>